<organism evidence="1">
    <name type="scientific">Clastoptera arizonana</name>
    <name type="common">Arizona spittle bug</name>
    <dbReference type="NCBI Taxonomy" id="38151"/>
    <lineage>
        <taxon>Eukaryota</taxon>
        <taxon>Metazoa</taxon>
        <taxon>Ecdysozoa</taxon>
        <taxon>Arthropoda</taxon>
        <taxon>Hexapoda</taxon>
        <taxon>Insecta</taxon>
        <taxon>Pterygota</taxon>
        <taxon>Neoptera</taxon>
        <taxon>Paraneoptera</taxon>
        <taxon>Hemiptera</taxon>
        <taxon>Auchenorrhyncha</taxon>
        <taxon>Cercopoidea</taxon>
        <taxon>Clastopteridae</taxon>
        <taxon>Clastoptera</taxon>
    </lineage>
</organism>
<protein>
    <submittedName>
        <fullName evidence="1">Uncharacterized protein</fullName>
    </submittedName>
</protein>
<dbReference type="PANTHER" id="PTHR37962">
    <property type="entry name" value="MALE STERILE (3) 76CA"/>
    <property type="match status" value="1"/>
</dbReference>
<dbReference type="AlphaFoldDB" id="A0A1B6DI50"/>
<dbReference type="PANTHER" id="PTHR37962:SF2">
    <property type="entry name" value="MALE STERILE (3) 76CA"/>
    <property type="match status" value="1"/>
</dbReference>
<dbReference type="EMBL" id="GEDC01011944">
    <property type="protein sequence ID" value="JAS25354.1"/>
    <property type="molecule type" value="Transcribed_RNA"/>
</dbReference>
<proteinExistence type="predicted"/>
<evidence type="ECO:0000313" key="1">
    <source>
        <dbReference type="EMBL" id="JAS25354.1"/>
    </source>
</evidence>
<reference evidence="1" key="1">
    <citation type="submission" date="2015-12" db="EMBL/GenBank/DDBJ databases">
        <title>De novo transcriptome assembly of four potential Pierce s Disease insect vectors from Arizona vineyards.</title>
        <authorList>
            <person name="Tassone E.E."/>
        </authorList>
    </citation>
    <scope>NUCLEOTIDE SEQUENCE</scope>
</reference>
<accession>A0A1B6DI50</accession>
<name>A0A1B6DI50_9HEMI</name>
<gene>
    <name evidence="1" type="ORF">g.4486</name>
</gene>
<sequence length="253" mass="29453">MYNMTDSILLETIKKCFMKNIRVCKDNNVKIWWFPKDFSQSQFGNKFTGSNACSIIALLVALRCNDEKIQIGDFIETPVNEQIVCILAESIIEGNNLHRKLLVTGALKFLNMTIPEAIDAIGHKIRYMIEWKSLIFKLNMKKSLYKELNRLLNVWQGNIPADCGSSLFVTLISQQRTVLLIFQYEWHKQVTFVDSHLHLPFGAVMAQVDICNLEDLCLWYYSILKRYTQSSPKCYEISFFYFKNFESGKDILK</sequence>